<dbReference type="InterPro" id="IPR005498">
    <property type="entry name" value="T4SS_VirB10/TraB/TrbI"/>
</dbReference>
<reference evidence="8 9" key="1">
    <citation type="submission" date="2018-06" db="EMBL/GenBank/DDBJ databases">
        <authorList>
            <consortium name="Pathogen Informatics"/>
            <person name="Doyle S."/>
        </authorList>
    </citation>
    <scope>NUCLEOTIDE SEQUENCE [LARGE SCALE GENOMIC DNA]</scope>
    <source>
        <strain evidence="8 9">NCTC13102</strain>
    </source>
</reference>
<feature type="signal peptide" evidence="7">
    <location>
        <begin position="1"/>
        <end position="17"/>
    </location>
</feature>
<dbReference type="CDD" id="cd16429">
    <property type="entry name" value="VirB10"/>
    <property type="match status" value="1"/>
</dbReference>
<proteinExistence type="inferred from homology"/>
<comment type="similarity">
    <text evidence="2">Belongs to the TrbI/VirB10 family.</text>
</comment>
<feature type="region of interest" description="Disordered" evidence="6">
    <location>
        <begin position="230"/>
        <end position="249"/>
    </location>
</feature>
<dbReference type="Proteomes" id="UP000250166">
    <property type="component" value="Unassembled WGS sequence"/>
</dbReference>
<feature type="chain" id="PRO_5015974761" evidence="7">
    <location>
        <begin position="18"/>
        <end position="528"/>
    </location>
</feature>
<dbReference type="InterPro" id="IPR048018">
    <property type="entry name" value="T4SS_ComB10-like"/>
</dbReference>
<dbReference type="Pfam" id="PF03743">
    <property type="entry name" value="TrbI"/>
    <property type="match status" value="1"/>
</dbReference>
<gene>
    <name evidence="8" type="primary">virB10-1</name>
    <name evidence="8" type="ORF">NCTC13102_02120</name>
</gene>
<name>A0A2X3GMG1_9HELI</name>
<evidence type="ECO:0000313" key="8">
    <source>
        <dbReference type="EMBL" id="SQC36310.1"/>
    </source>
</evidence>
<dbReference type="EMBL" id="UAWL01000020">
    <property type="protein sequence ID" value="SQC36310.1"/>
    <property type="molecule type" value="Genomic_DNA"/>
</dbReference>
<dbReference type="AlphaFoldDB" id="A0A2X3GMG1"/>
<evidence type="ECO:0000256" key="1">
    <source>
        <dbReference type="ARBA" id="ARBA00004167"/>
    </source>
</evidence>
<organism evidence="8 9">
    <name type="scientific">Helicobacter fennelliae</name>
    <dbReference type="NCBI Taxonomy" id="215"/>
    <lineage>
        <taxon>Bacteria</taxon>
        <taxon>Pseudomonadati</taxon>
        <taxon>Campylobacterota</taxon>
        <taxon>Epsilonproteobacteria</taxon>
        <taxon>Campylobacterales</taxon>
        <taxon>Helicobacteraceae</taxon>
        <taxon>Helicobacter</taxon>
    </lineage>
</organism>
<dbReference type="InterPro" id="IPR042217">
    <property type="entry name" value="T4SS_VirB10/TrbI"/>
</dbReference>
<dbReference type="Gene3D" id="2.40.128.260">
    <property type="entry name" value="Type IV secretion system, VirB10/TraB/TrbI"/>
    <property type="match status" value="1"/>
</dbReference>
<accession>A0A2X3GMG1</accession>
<dbReference type="GO" id="GO:0016020">
    <property type="term" value="C:membrane"/>
    <property type="evidence" value="ECO:0007669"/>
    <property type="project" value="UniProtKB-SubCell"/>
</dbReference>
<keyword evidence="5" id="KW-0472">Membrane</keyword>
<keyword evidence="7" id="KW-0732">Signal</keyword>
<evidence type="ECO:0000256" key="4">
    <source>
        <dbReference type="ARBA" id="ARBA00022989"/>
    </source>
</evidence>
<protein>
    <submittedName>
        <fullName evidence="8">VirB10 type IV secretion protein</fullName>
    </submittedName>
</protein>
<evidence type="ECO:0000256" key="7">
    <source>
        <dbReference type="SAM" id="SignalP"/>
    </source>
</evidence>
<evidence type="ECO:0000313" key="9">
    <source>
        <dbReference type="Proteomes" id="UP000250166"/>
    </source>
</evidence>
<evidence type="ECO:0000256" key="2">
    <source>
        <dbReference type="ARBA" id="ARBA00010265"/>
    </source>
</evidence>
<keyword evidence="4" id="KW-1133">Transmembrane helix</keyword>
<comment type="subcellular location">
    <subcellularLocation>
        <location evidence="1">Membrane</location>
        <topology evidence="1">Single-pass membrane protein</topology>
    </subcellularLocation>
</comment>
<sequence length="528" mass="59207">MKRIFVLGFVCTSLTLAAVKDNLDYLFETKFPISDYVWNGKALSGKAQASNIGAKQSTIQNKGRKVLTDKYGNPILDENGNPIYIDEEGNLYTKDGKFLGKALVDRAMAISSLIKYGKPIMYDENGKIKGSQDSLLLDKFNNPVFDKQGNPIFVDKNGNLKDAQGKTILDSNGKPINVKDKDALEKFLEENTKNSMAEQLKREQERLQKELQAQQKAALAEEEARKIAQEEARRKAQEESARRAEEEAKRLKDPAYQALLAQREQQRALALQRAKEQQLYKSAVLGERVEGNSQIFAQRSSLYGDSGFSNQQSIDIATNEHRLYRMIRAGRLIPAVLMTPIVSNIEGIITAQVEQDVYAAQGRAVLIPRGTKVMGFYKNDNKIGQSRLSIVWREMITPQGVNILLTNAMSADSRGINGVEGYLDNKFSQRYGLGLFLNTLSNGLMISISNLTQKNGTMTSPYTAQLFSNAQGDINNIFKQLIQEQSKIKPTIEIRAGSRIFITPTTHMWFPIPKNGEVMAQYFSDEYQ</sequence>
<keyword evidence="3" id="KW-0812">Transmembrane</keyword>
<evidence type="ECO:0000256" key="5">
    <source>
        <dbReference type="ARBA" id="ARBA00023136"/>
    </source>
</evidence>
<evidence type="ECO:0000256" key="3">
    <source>
        <dbReference type="ARBA" id="ARBA00022692"/>
    </source>
</evidence>
<dbReference type="NCBIfam" id="NF038092">
    <property type="entry name" value="T4SS_ComB10"/>
    <property type="match status" value="1"/>
</dbReference>
<evidence type="ECO:0000256" key="6">
    <source>
        <dbReference type="SAM" id="MobiDB-lite"/>
    </source>
</evidence>
<dbReference type="RefSeq" id="WP_112059201.1">
    <property type="nucleotide sequence ID" value="NZ_UAWL01000020.1"/>
</dbReference>